<dbReference type="InParanoid" id="A0A166B755"/>
<name>A0A166B755_EXIGL</name>
<evidence type="ECO:0000313" key="1">
    <source>
        <dbReference type="EMBL" id="KZV98479.1"/>
    </source>
</evidence>
<dbReference type="OrthoDB" id="2404451at2759"/>
<organism evidence="1 2">
    <name type="scientific">Exidia glandulosa HHB12029</name>
    <dbReference type="NCBI Taxonomy" id="1314781"/>
    <lineage>
        <taxon>Eukaryota</taxon>
        <taxon>Fungi</taxon>
        <taxon>Dikarya</taxon>
        <taxon>Basidiomycota</taxon>
        <taxon>Agaricomycotina</taxon>
        <taxon>Agaricomycetes</taxon>
        <taxon>Auriculariales</taxon>
        <taxon>Exidiaceae</taxon>
        <taxon>Exidia</taxon>
    </lineage>
</organism>
<feature type="non-terminal residue" evidence="1">
    <location>
        <position position="1"/>
    </location>
</feature>
<feature type="non-terminal residue" evidence="1">
    <location>
        <position position="265"/>
    </location>
</feature>
<protein>
    <submittedName>
        <fullName evidence="1">Uncharacterized protein</fullName>
    </submittedName>
</protein>
<evidence type="ECO:0000313" key="2">
    <source>
        <dbReference type="Proteomes" id="UP000077266"/>
    </source>
</evidence>
<accession>A0A166B755</accession>
<gene>
    <name evidence="1" type="ORF">EXIGLDRAFT_562646</name>
</gene>
<sequence>LFTLHAYLLVGFGDMPAIAKLMCMKGHNALYPCRFCTIRGIRPPGARAPALYCPLDRSAHPNHDPDLPRYDPAALPMRTHDDMLRQAAEVDAAAGAAAEELSKAYGIKTTPILATLLSIRLDRSFPIEFMHLIWLNLIPNLALLYTGKFKGLDDGAGDYTLPEAIWDEIGRITGESGATIPSAFRARVPNLAKDKTHMIAETWCLWTMYIAPVVLRTRFREERYYNHFMKLVHLLHLCIQLEISRSDVEAIRTGFIYWVKQYEVY</sequence>
<dbReference type="EMBL" id="KV425918">
    <property type="protein sequence ID" value="KZV98479.1"/>
    <property type="molecule type" value="Genomic_DNA"/>
</dbReference>
<keyword evidence="2" id="KW-1185">Reference proteome</keyword>
<dbReference type="AlphaFoldDB" id="A0A166B755"/>
<dbReference type="STRING" id="1314781.A0A166B755"/>
<proteinExistence type="predicted"/>
<reference evidence="1 2" key="1">
    <citation type="journal article" date="2016" name="Mol. Biol. Evol.">
        <title>Comparative Genomics of Early-Diverging Mushroom-Forming Fungi Provides Insights into the Origins of Lignocellulose Decay Capabilities.</title>
        <authorList>
            <person name="Nagy L.G."/>
            <person name="Riley R."/>
            <person name="Tritt A."/>
            <person name="Adam C."/>
            <person name="Daum C."/>
            <person name="Floudas D."/>
            <person name="Sun H."/>
            <person name="Yadav J.S."/>
            <person name="Pangilinan J."/>
            <person name="Larsson K.H."/>
            <person name="Matsuura K."/>
            <person name="Barry K."/>
            <person name="Labutti K."/>
            <person name="Kuo R."/>
            <person name="Ohm R.A."/>
            <person name="Bhattacharya S.S."/>
            <person name="Shirouzu T."/>
            <person name="Yoshinaga Y."/>
            <person name="Martin F.M."/>
            <person name="Grigoriev I.V."/>
            <person name="Hibbett D.S."/>
        </authorList>
    </citation>
    <scope>NUCLEOTIDE SEQUENCE [LARGE SCALE GENOMIC DNA]</scope>
    <source>
        <strain evidence="1 2">HHB12029</strain>
    </source>
</reference>
<dbReference type="Proteomes" id="UP000077266">
    <property type="component" value="Unassembled WGS sequence"/>
</dbReference>